<dbReference type="CDD" id="cd00342">
    <property type="entry name" value="gram_neg_porins"/>
    <property type="match status" value="1"/>
</dbReference>
<feature type="chain" id="PRO_5012193177" evidence="11">
    <location>
        <begin position="22"/>
        <end position="361"/>
    </location>
</feature>
<organism evidence="13 14">
    <name type="scientific">Pseudogulbenkiania subflava DSM 22618</name>
    <dbReference type="NCBI Taxonomy" id="1123014"/>
    <lineage>
        <taxon>Bacteria</taxon>
        <taxon>Pseudomonadati</taxon>
        <taxon>Pseudomonadota</taxon>
        <taxon>Betaproteobacteria</taxon>
        <taxon>Neisseriales</taxon>
        <taxon>Chromobacteriaceae</taxon>
        <taxon>Pseudogulbenkiania</taxon>
    </lineage>
</organism>
<keyword evidence="4" id="KW-1134">Transmembrane beta strand</keyword>
<feature type="domain" description="Porin" evidence="12">
    <location>
        <begin position="9"/>
        <end position="329"/>
    </location>
</feature>
<sequence>MMKKKQLIAALALGMTSFAYADVTLYGRIHMDLESTKAGTTESPSLTKVQNDASRIGFKGSEDLGNGLKAIWQVESGVSVDAGGGTWASRESFLGLSDATFGTLKAGNFLVPYDDLHYIAGNNFQQGTGISNDAAMWANGGDLKTGGFDTRLGNSISYQTPKYKGFSSRIQYSLTTDATNGKEVKSNGASVVSANVLYDDGPLRVGYGFQNNRDMQGLSSNFYEDGTAHMLAAGYVFGDVYLGGLYEHIKLENINNSGNDRSRNYYGAMASYTAGLNVFSAQFGKAASWTGAAGVADSGARMGSIAYNRILSKTTQVYALYTLMHNDDNAGYVLGSNAVQPGAGAVMSKQHSIAIGMWKNF</sequence>
<evidence type="ECO:0000256" key="3">
    <source>
        <dbReference type="ARBA" id="ARBA00022448"/>
    </source>
</evidence>
<dbReference type="GO" id="GO:0015288">
    <property type="term" value="F:porin activity"/>
    <property type="evidence" value="ECO:0007669"/>
    <property type="project" value="UniProtKB-KW"/>
</dbReference>
<dbReference type="InterPro" id="IPR033900">
    <property type="entry name" value="Gram_neg_porin_domain"/>
</dbReference>
<dbReference type="SUPFAM" id="SSF56935">
    <property type="entry name" value="Porins"/>
    <property type="match status" value="1"/>
</dbReference>
<dbReference type="GO" id="GO:0046930">
    <property type="term" value="C:pore complex"/>
    <property type="evidence" value="ECO:0007669"/>
    <property type="project" value="UniProtKB-KW"/>
</dbReference>
<dbReference type="PANTHER" id="PTHR34501:SF9">
    <property type="entry name" value="MAJOR OUTER MEMBRANE PROTEIN P.IA"/>
    <property type="match status" value="1"/>
</dbReference>
<dbReference type="Proteomes" id="UP000192920">
    <property type="component" value="Unassembled WGS sequence"/>
</dbReference>
<dbReference type="Gene3D" id="2.40.160.10">
    <property type="entry name" value="Porin"/>
    <property type="match status" value="1"/>
</dbReference>
<evidence type="ECO:0000256" key="2">
    <source>
        <dbReference type="ARBA" id="ARBA00011233"/>
    </source>
</evidence>
<dbReference type="InterPro" id="IPR050298">
    <property type="entry name" value="Gram-neg_bact_OMP"/>
</dbReference>
<feature type="signal peptide" evidence="11">
    <location>
        <begin position="1"/>
        <end position="21"/>
    </location>
</feature>
<accession>A0A1Y6C476</accession>
<protein>
    <submittedName>
        <fullName evidence="13">Outer membrane protein (Porin)</fullName>
    </submittedName>
</protein>
<evidence type="ECO:0000256" key="9">
    <source>
        <dbReference type="ARBA" id="ARBA00023136"/>
    </source>
</evidence>
<dbReference type="AlphaFoldDB" id="A0A1Y6C476"/>
<keyword evidence="8" id="KW-0626">Porin</keyword>
<evidence type="ECO:0000256" key="10">
    <source>
        <dbReference type="ARBA" id="ARBA00023237"/>
    </source>
</evidence>
<keyword evidence="6 11" id="KW-0732">Signal</keyword>
<keyword evidence="14" id="KW-1185">Reference proteome</keyword>
<evidence type="ECO:0000256" key="7">
    <source>
        <dbReference type="ARBA" id="ARBA00023065"/>
    </source>
</evidence>
<keyword evidence="9" id="KW-0472">Membrane</keyword>
<reference evidence="14" key="1">
    <citation type="submission" date="2017-04" db="EMBL/GenBank/DDBJ databases">
        <authorList>
            <person name="Varghese N."/>
            <person name="Submissions S."/>
        </authorList>
    </citation>
    <scope>NUCLEOTIDE SEQUENCE [LARGE SCALE GENOMIC DNA]</scope>
    <source>
        <strain evidence="14">DSM 22618</strain>
    </source>
</reference>
<dbReference type="GO" id="GO:0006811">
    <property type="term" value="P:monoatomic ion transport"/>
    <property type="evidence" value="ECO:0007669"/>
    <property type="project" value="UniProtKB-KW"/>
</dbReference>
<dbReference type="Pfam" id="PF13609">
    <property type="entry name" value="Porin_4"/>
    <property type="match status" value="1"/>
</dbReference>
<name>A0A1Y6C476_9NEIS</name>
<dbReference type="STRING" id="1123014.SAMN02745746_03308"/>
<dbReference type="RefSeq" id="WP_085277407.1">
    <property type="nucleotide sequence ID" value="NZ_FXAG01000021.1"/>
</dbReference>
<keyword evidence="7" id="KW-0406">Ion transport</keyword>
<dbReference type="PRINTS" id="PR00184">
    <property type="entry name" value="NEISSPPORIN"/>
</dbReference>
<evidence type="ECO:0000256" key="1">
    <source>
        <dbReference type="ARBA" id="ARBA00004571"/>
    </source>
</evidence>
<comment type="subcellular location">
    <subcellularLocation>
        <location evidence="1">Cell outer membrane</location>
        <topology evidence="1">Multi-pass membrane protein</topology>
    </subcellularLocation>
</comment>
<evidence type="ECO:0000256" key="4">
    <source>
        <dbReference type="ARBA" id="ARBA00022452"/>
    </source>
</evidence>
<evidence type="ECO:0000256" key="8">
    <source>
        <dbReference type="ARBA" id="ARBA00023114"/>
    </source>
</evidence>
<dbReference type="EMBL" id="FXAG01000021">
    <property type="protein sequence ID" value="SMF44475.1"/>
    <property type="molecule type" value="Genomic_DNA"/>
</dbReference>
<evidence type="ECO:0000256" key="5">
    <source>
        <dbReference type="ARBA" id="ARBA00022692"/>
    </source>
</evidence>
<evidence type="ECO:0000313" key="13">
    <source>
        <dbReference type="EMBL" id="SMF44475.1"/>
    </source>
</evidence>
<keyword evidence="5" id="KW-0812">Transmembrane</keyword>
<dbReference type="PANTHER" id="PTHR34501">
    <property type="entry name" value="PROTEIN YDDL-RELATED"/>
    <property type="match status" value="1"/>
</dbReference>
<evidence type="ECO:0000313" key="14">
    <source>
        <dbReference type="Proteomes" id="UP000192920"/>
    </source>
</evidence>
<dbReference type="InterPro" id="IPR002299">
    <property type="entry name" value="Porin_Neis"/>
</dbReference>
<dbReference type="GO" id="GO:0009279">
    <property type="term" value="C:cell outer membrane"/>
    <property type="evidence" value="ECO:0007669"/>
    <property type="project" value="UniProtKB-SubCell"/>
</dbReference>
<evidence type="ECO:0000256" key="11">
    <source>
        <dbReference type="SAM" id="SignalP"/>
    </source>
</evidence>
<gene>
    <name evidence="13" type="ORF">SAMN02745746_03308</name>
</gene>
<keyword evidence="3" id="KW-0813">Transport</keyword>
<evidence type="ECO:0000259" key="12">
    <source>
        <dbReference type="Pfam" id="PF13609"/>
    </source>
</evidence>
<evidence type="ECO:0000256" key="6">
    <source>
        <dbReference type="ARBA" id="ARBA00022729"/>
    </source>
</evidence>
<keyword evidence="10" id="KW-0998">Cell outer membrane</keyword>
<comment type="subunit">
    <text evidence="2">Homotrimer.</text>
</comment>
<dbReference type="InterPro" id="IPR023614">
    <property type="entry name" value="Porin_dom_sf"/>
</dbReference>
<proteinExistence type="predicted"/>